<keyword evidence="2" id="KW-1185">Reference proteome</keyword>
<evidence type="ECO:0000313" key="2">
    <source>
        <dbReference type="Proteomes" id="UP001139648"/>
    </source>
</evidence>
<accession>A0A9X2K6S7</accession>
<name>A0A9X2K6S7_9ACTN</name>
<dbReference type="RefSeq" id="WP_253753170.1">
    <property type="nucleotide sequence ID" value="NZ_BAABKA010000069.1"/>
</dbReference>
<evidence type="ECO:0000313" key="1">
    <source>
        <dbReference type="EMBL" id="MCP2362423.1"/>
    </source>
</evidence>
<dbReference type="EMBL" id="JAMZEB010000002">
    <property type="protein sequence ID" value="MCP2362423.1"/>
    <property type="molecule type" value="Genomic_DNA"/>
</dbReference>
<protein>
    <submittedName>
        <fullName evidence="1">Uncharacterized protein</fullName>
    </submittedName>
</protein>
<reference evidence="1" key="1">
    <citation type="submission" date="2022-06" db="EMBL/GenBank/DDBJ databases">
        <title>Sequencing the genomes of 1000 actinobacteria strains.</title>
        <authorList>
            <person name="Klenk H.-P."/>
        </authorList>
    </citation>
    <scope>NUCLEOTIDE SEQUENCE</scope>
    <source>
        <strain evidence="1">DSM 46694</strain>
    </source>
</reference>
<gene>
    <name evidence="1" type="ORF">HD597_009443</name>
</gene>
<dbReference type="Proteomes" id="UP001139648">
    <property type="component" value="Unassembled WGS sequence"/>
</dbReference>
<sequence length="86" mass="9820">MPNDGNPYCRVCGLLQPGLPWGEDDKTPSWDICDCCGSEFGYHDSTPTGVLRARNAWIAKGCPWFEESKRPPDWDMEEQLRHAQHL</sequence>
<comment type="caution">
    <text evidence="1">The sequence shown here is derived from an EMBL/GenBank/DDBJ whole genome shotgun (WGS) entry which is preliminary data.</text>
</comment>
<proteinExistence type="predicted"/>
<dbReference type="AlphaFoldDB" id="A0A9X2K6S7"/>
<organism evidence="1 2">
    <name type="scientific">Nonomuraea thailandensis</name>
    <dbReference type="NCBI Taxonomy" id="1188745"/>
    <lineage>
        <taxon>Bacteria</taxon>
        <taxon>Bacillati</taxon>
        <taxon>Actinomycetota</taxon>
        <taxon>Actinomycetes</taxon>
        <taxon>Streptosporangiales</taxon>
        <taxon>Streptosporangiaceae</taxon>
        <taxon>Nonomuraea</taxon>
    </lineage>
</organism>